<evidence type="ECO:0000313" key="1">
    <source>
        <dbReference type="EMBL" id="GBE81600.1"/>
    </source>
</evidence>
<keyword evidence="2" id="KW-1185">Reference proteome</keyword>
<dbReference type="RefSeq" id="XP_027612513.1">
    <property type="nucleotide sequence ID" value="XM_027756712.1"/>
</dbReference>
<organism evidence="1 2">
    <name type="scientific">Sparassis crispa</name>
    <dbReference type="NCBI Taxonomy" id="139825"/>
    <lineage>
        <taxon>Eukaryota</taxon>
        <taxon>Fungi</taxon>
        <taxon>Dikarya</taxon>
        <taxon>Basidiomycota</taxon>
        <taxon>Agaricomycotina</taxon>
        <taxon>Agaricomycetes</taxon>
        <taxon>Polyporales</taxon>
        <taxon>Sparassidaceae</taxon>
        <taxon>Sparassis</taxon>
    </lineage>
</organism>
<sequence>MVPRPSVVDLFPTELFLMVKEYIPHSDVRTHACFYGTHPRIAAIYDANAKDQDLFWRHALWLSGIGLLDGEDPEKMQWKKLALGIVERDGFCTNPRCGGALLEQNAEDMRKCMEHAERPFAPFAAYPADAPVALPLLTNAFLAIDAEFVGTKPSELVRIPTGQSTPAGKPIYTPLRAHPIASRSFATFPPIQQMWFNPYVGQKLGPASRRYGVTVRDVLETINEGLDEPLQVPAVAFCIGDVMRSLADWDPETPVPRWNIFEAMARLATLRKVLRYFSRFDRIELLSRADHDPVFVVVLCKRDFSWMKAGELTDLSNAWWAEWIPSVEI</sequence>
<dbReference type="InParanoid" id="A0A401GHE3"/>
<gene>
    <name evidence="1" type="ORF">SCP_0313290</name>
</gene>
<protein>
    <submittedName>
        <fullName evidence="1">Uncharacterized protein</fullName>
    </submittedName>
</protein>
<dbReference type="AlphaFoldDB" id="A0A401GHE3"/>
<reference evidence="1 2" key="1">
    <citation type="journal article" date="2018" name="Sci. Rep.">
        <title>Genome sequence of the cauliflower mushroom Sparassis crispa (Hanabiratake) and its association with beneficial usage.</title>
        <authorList>
            <person name="Kiyama R."/>
            <person name="Furutani Y."/>
            <person name="Kawaguchi K."/>
            <person name="Nakanishi T."/>
        </authorList>
    </citation>
    <scope>NUCLEOTIDE SEQUENCE [LARGE SCALE GENOMIC DNA]</scope>
</reference>
<dbReference type="GeneID" id="38778517"/>
<comment type="caution">
    <text evidence="1">The sequence shown here is derived from an EMBL/GenBank/DDBJ whole genome shotgun (WGS) entry which is preliminary data.</text>
</comment>
<evidence type="ECO:0000313" key="2">
    <source>
        <dbReference type="Proteomes" id="UP000287166"/>
    </source>
</evidence>
<dbReference type="Proteomes" id="UP000287166">
    <property type="component" value="Unassembled WGS sequence"/>
</dbReference>
<name>A0A401GHE3_9APHY</name>
<dbReference type="OrthoDB" id="2741479at2759"/>
<dbReference type="EMBL" id="BFAD01000003">
    <property type="protein sequence ID" value="GBE81600.1"/>
    <property type="molecule type" value="Genomic_DNA"/>
</dbReference>
<accession>A0A401GHE3</accession>
<proteinExistence type="predicted"/>